<evidence type="ECO:0000256" key="1">
    <source>
        <dbReference type="ARBA" id="ARBA00022761"/>
    </source>
</evidence>
<keyword evidence="7" id="KW-1185">Reference proteome</keyword>
<dbReference type="Pfam" id="PF03722">
    <property type="entry name" value="Hemocyanin_N"/>
    <property type="match status" value="1"/>
</dbReference>
<proteinExistence type="inferred from homology"/>
<dbReference type="InterPro" id="IPR037020">
    <property type="entry name" value="Hemocyanin_C_sf"/>
</dbReference>
<dbReference type="InterPro" id="IPR005204">
    <property type="entry name" value="Hemocyanin_N"/>
</dbReference>
<evidence type="ECO:0000259" key="3">
    <source>
        <dbReference type="Pfam" id="PF00372"/>
    </source>
</evidence>
<evidence type="ECO:0000313" key="6">
    <source>
        <dbReference type="EMBL" id="CAH0400856.1"/>
    </source>
</evidence>
<evidence type="ECO:0000256" key="2">
    <source>
        <dbReference type="ARBA" id="ARBA00038082"/>
    </source>
</evidence>
<comment type="similarity">
    <text evidence="2">Belongs to the hemocyanin family.</text>
</comment>
<dbReference type="Gene3D" id="1.20.1370.10">
    <property type="entry name" value="Hemocyanin, N-terminal domain"/>
    <property type="match status" value="1"/>
</dbReference>
<dbReference type="PRINTS" id="PR00187">
    <property type="entry name" value="HAEMOCYANIN"/>
</dbReference>
<organism evidence="6 7">
    <name type="scientific">Chilo suppressalis</name>
    <name type="common">Asiatic rice borer moth</name>
    <dbReference type="NCBI Taxonomy" id="168631"/>
    <lineage>
        <taxon>Eukaryota</taxon>
        <taxon>Metazoa</taxon>
        <taxon>Ecdysozoa</taxon>
        <taxon>Arthropoda</taxon>
        <taxon>Hexapoda</taxon>
        <taxon>Insecta</taxon>
        <taxon>Pterygota</taxon>
        <taxon>Neoptera</taxon>
        <taxon>Endopterygota</taxon>
        <taxon>Lepidoptera</taxon>
        <taxon>Glossata</taxon>
        <taxon>Ditrysia</taxon>
        <taxon>Pyraloidea</taxon>
        <taxon>Crambidae</taxon>
        <taxon>Crambinae</taxon>
        <taxon>Chilo</taxon>
    </lineage>
</organism>
<feature type="domain" description="Hemocyanin middle" evidence="3">
    <location>
        <begin position="197"/>
        <end position="473"/>
    </location>
</feature>
<dbReference type="Gene3D" id="2.60.40.1520">
    <property type="entry name" value="Hemocyanin, C-terminal domain"/>
    <property type="match status" value="1"/>
</dbReference>
<dbReference type="Proteomes" id="UP001153292">
    <property type="component" value="Chromosome 18"/>
</dbReference>
<gene>
    <name evidence="6" type="ORF">CHILSU_LOCUS4059</name>
</gene>
<name>A0ABN8AX58_CHISP</name>
<dbReference type="InterPro" id="IPR014756">
    <property type="entry name" value="Ig_E-set"/>
</dbReference>
<dbReference type="InterPro" id="IPR005203">
    <property type="entry name" value="Hemocyanin_C"/>
</dbReference>
<dbReference type="Pfam" id="PF03723">
    <property type="entry name" value="Hemocyanin_C"/>
    <property type="match status" value="1"/>
</dbReference>
<dbReference type="InterPro" id="IPR013788">
    <property type="entry name" value="Hemocyanin/hexamerin"/>
</dbReference>
<dbReference type="EMBL" id="OU963911">
    <property type="protein sequence ID" value="CAH0400856.1"/>
    <property type="molecule type" value="Genomic_DNA"/>
</dbReference>
<evidence type="ECO:0000259" key="5">
    <source>
        <dbReference type="Pfam" id="PF03723"/>
    </source>
</evidence>
<dbReference type="InterPro" id="IPR000896">
    <property type="entry name" value="Hemocyanin/hexamerin_mid_dom"/>
</dbReference>
<protein>
    <submittedName>
        <fullName evidence="6">Uncharacterized protein</fullName>
    </submittedName>
</protein>
<keyword evidence="1" id="KW-0758">Storage protein</keyword>
<feature type="domain" description="Hemocyanin N-terminal" evidence="4">
    <location>
        <begin position="72"/>
        <end position="191"/>
    </location>
</feature>
<sequence>MDLFANQWRSFFTFPVLQVGEIMCPVQLSSNAGKMRTVLVLATVASLALAGTIPPVNDYANVKTVAVDAPTLARQYKVLELLQNLDVVNFYENYPHTKDYDISAHATKYEKPEVVEKFLSMYQKDFLPKNNVFNIFNEKIREQTKALYDVFYYAKDFDTFFNSAVWARAHVNQGMFAYTFTVAIMHRADTMGLIIPALYESMPQYYVNYETMVKMYYGRMRGEPFEEYPEYGIYQEGDHYYYYQNYSDYHTYGEEQKLAYLTEDIGWNAFYSYFHIAMPFWEDGDEIAHGVFKERRGEVYYHFYQQVLARYYLERLSNGMGEIPKFSWYQPLKQGYRPSMTFKYVPFAQRSDNYIMQNENNIDDLHFVRNYEDMFLSFVEQGQFTAFNQQVDFSDEKAINFVGNYWQANPDLYDKISPRRNYYNSYEAVARRIIGGAPPTYNEYDFVPSALDFYQTAMRDPAFYQIYNKIWHFMAQYKKYLPSYSQEDLHYVGVKINKVEVSDLHTFFEYSAFNATSAVYPTNGVVGQQKQYMVVQPRLNHESFKIKFSVKSEVADQASFKIFIGPKYDSYGNEVALEDNWMNFVEMDWFSQTITKGENVIERNSEEFFFYKEDSVPIGEIYKQLGNGKVPSEMVYKYDDLPKRLMLPRGTKSGFPLQVFVVVYKSQGVPKALQNENTFILDERPLGYPFDRPVPEYFMQPNMYIQDVTVYQKGSEYPNYTEIEAHSNDSTKH</sequence>
<evidence type="ECO:0000259" key="4">
    <source>
        <dbReference type="Pfam" id="PF03722"/>
    </source>
</evidence>
<reference evidence="6" key="1">
    <citation type="submission" date="2021-12" db="EMBL/GenBank/DDBJ databases">
        <authorList>
            <person name="King R."/>
        </authorList>
    </citation>
    <scope>NUCLEOTIDE SEQUENCE</scope>
</reference>
<dbReference type="PANTHER" id="PTHR11511">
    <property type="entry name" value="LARVAL STORAGE PROTEIN/PHENOLOXIDASE"/>
    <property type="match status" value="1"/>
</dbReference>
<dbReference type="SUPFAM" id="SSF81296">
    <property type="entry name" value="E set domains"/>
    <property type="match status" value="1"/>
</dbReference>
<dbReference type="SUPFAM" id="SSF48050">
    <property type="entry name" value="Hemocyanin, N-terminal domain"/>
    <property type="match status" value="1"/>
</dbReference>
<accession>A0ABN8AX58</accession>
<dbReference type="InterPro" id="IPR036697">
    <property type="entry name" value="Hemocyanin_N_sf"/>
</dbReference>
<feature type="domain" description="Hemocyanin C-terminal" evidence="5">
    <location>
        <begin position="484"/>
        <end position="711"/>
    </location>
</feature>
<dbReference type="Pfam" id="PF00372">
    <property type="entry name" value="Hemocyanin_M"/>
    <property type="match status" value="1"/>
</dbReference>
<dbReference type="PANTHER" id="PTHR11511:SF5">
    <property type="entry name" value="FAT-BODY PROTEIN 1-RELATED"/>
    <property type="match status" value="1"/>
</dbReference>
<dbReference type="SUPFAM" id="SSF48056">
    <property type="entry name" value="Di-copper centre-containing domain"/>
    <property type="match status" value="1"/>
</dbReference>
<dbReference type="InterPro" id="IPR008922">
    <property type="entry name" value="Di-copper_centre_dom_sf"/>
</dbReference>
<dbReference type="PROSITE" id="PS00210">
    <property type="entry name" value="HEMOCYANIN_2"/>
    <property type="match status" value="1"/>
</dbReference>
<dbReference type="Gene3D" id="1.10.1280.10">
    <property type="entry name" value="Di-copper center containing domain from catechol oxidase"/>
    <property type="match status" value="1"/>
</dbReference>
<evidence type="ECO:0000313" key="7">
    <source>
        <dbReference type="Proteomes" id="UP001153292"/>
    </source>
</evidence>